<dbReference type="Pfam" id="PF03795">
    <property type="entry name" value="YCII"/>
    <property type="match status" value="1"/>
</dbReference>
<keyword evidence="4" id="KW-1185">Reference proteome</keyword>
<organism evidence="3 4">
    <name type="scientific">Paenibacillus athensensis</name>
    <dbReference type="NCBI Taxonomy" id="1967502"/>
    <lineage>
        <taxon>Bacteria</taxon>
        <taxon>Bacillati</taxon>
        <taxon>Bacillota</taxon>
        <taxon>Bacilli</taxon>
        <taxon>Bacillales</taxon>
        <taxon>Paenibacillaceae</taxon>
        <taxon>Paenibacillus</taxon>
    </lineage>
</organism>
<accession>A0A4Y8PVZ1</accession>
<gene>
    <name evidence="3" type="ORF">B5M42_18065</name>
</gene>
<dbReference type="Proteomes" id="UP000298246">
    <property type="component" value="Unassembled WGS sequence"/>
</dbReference>
<dbReference type="AlphaFoldDB" id="A0A4Y8PVZ1"/>
<proteinExistence type="inferred from homology"/>
<dbReference type="GO" id="GO:0016787">
    <property type="term" value="F:hydrolase activity"/>
    <property type="evidence" value="ECO:0007669"/>
    <property type="project" value="UniProtKB-KW"/>
</dbReference>
<keyword evidence="3" id="KW-0378">Hydrolase</keyword>
<dbReference type="OrthoDB" id="9814407at2"/>
<dbReference type="InterPro" id="IPR005545">
    <property type="entry name" value="YCII"/>
</dbReference>
<evidence type="ECO:0000313" key="3">
    <source>
        <dbReference type="EMBL" id="TFE85166.1"/>
    </source>
</evidence>
<reference evidence="3 4" key="1">
    <citation type="submission" date="2017-03" db="EMBL/GenBank/DDBJ databases">
        <title>Isolation of Levoglucosan Utilizing Bacteria.</title>
        <authorList>
            <person name="Arya A.S."/>
        </authorList>
    </citation>
    <scope>NUCLEOTIDE SEQUENCE [LARGE SCALE GENOMIC DNA]</scope>
    <source>
        <strain evidence="3 4">MEC069</strain>
    </source>
</reference>
<evidence type="ECO:0000313" key="4">
    <source>
        <dbReference type="Proteomes" id="UP000298246"/>
    </source>
</evidence>
<sequence length="102" mass="11654">MFLISLHYKQPLEEVERHLDAHIAFLERYYASGHFLCSGRKQPRTGGVILMRASGLEEAERIMAEDPFYTHKIAEYQLTEFIPSKCAPGLEAWFLADNGHAS</sequence>
<dbReference type="PANTHER" id="PTHR37828:SF1">
    <property type="entry name" value="YCII-RELATED DOMAIN-CONTAINING PROTEIN"/>
    <property type="match status" value="1"/>
</dbReference>
<comment type="similarity">
    <text evidence="1">Belongs to the YciI family.</text>
</comment>
<dbReference type="Gene3D" id="3.30.70.1060">
    <property type="entry name" value="Dimeric alpha+beta barrel"/>
    <property type="match status" value="1"/>
</dbReference>
<feature type="domain" description="YCII-related" evidence="2">
    <location>
        <begin position="1"/>
        <end position="81"/>
    </location>
</feature>
<comment type="caution">
    <text evidence="3">The sequence shown here is derived from an EMBL/GenBank/DDBJ whole genome shotgun (WGS) entry which is preliminary data.</text>
</comment>
<dbReference type="InterPro" id="IPR011008">
    <property type="entry name" value="Dimeric_a/b-barrel"/>
</dbReference>
<dbReference type="EMBL" id="MYFO01000028">
    <property type="protein sequence ID" value="TFE85166.1"/>
    <property type="molecule type" value="Genomic_DNA"/>
</dbReference>
<name>A0A4Y8PVZ1_9BACL</name>
<dbReference type="PANTHER" id="PTHR37828">
    <property type="entry name" value="GSR2449 PROTEIN"/>
    <property type="match status" value="1"/>
</dbReference>
<evidence type="ECO:0000259" key="2">
    <source>
        <dbReference type="Pfam" id="PF03795"/>
    </source>
</evidence>
<dbReference type="SUPFAM" id="SSF54909">
    <property type="entry name" value="Dimeric alpha+beta barrel"/>
    <property type="match status" value="1"/>
</dbReference>
<protein>
    <submittedName>
        <fullName evidence="3">GTP cyclohydrolase</fullName>
    </submittedName>
</protein>
<evidence type="ECO:0000256" key="1">
    <source>
        <dbReference type="ARBA" id="ARBA00007689"/>
    </source>
</evidence>